<dbReference type="NCBIfam" id="TIGR00735">
    <property type="entry name" value="hisF"/>
    <property type="match status" value="1"/>
</dbReference>
<evidence type="ECO:0000313" key="13">
    <source>
        <dbReference type="EMBL" id="TGB02306.1"/>
    </source>
</evidence>
<dbReference type="CDD" id="cd04731">
    <property type="entry name" value="HisF"/>
    <property type="match status" value="1"/>
</dbReference>
<evidence type="ECO:0000256" key="4">
    <source>
        <dbReference type="ARBA" id="ARBA00011152"/>
    </source>
</evidence>
<dbReference type="GO" id="GO:0016829">
    <property type="term" value="F:lyase activity"/>
    <property type="evidence" value="ECO:0007669"/>
    <property type="project" value="UniProtKB-KW"/>
</dbReference>
<evidence type="ECO:0000256" key="10">
    <source>
        <dbReference type="ARBA" id="ARBA00047838"/>
    </source>
</evidence>
<evidence type="ECO:0000313" key="14">
    <source>
        <dbReference type="Proteomes" id="UP000297982"/>
    </source>
</evidence>
<reference evidence="13 14" key="1">
    <citation type="journal article" date="2003" name="Int. J. Syst. Evol. Microbiol.">
        <title>Halobacillus salinus sp. nov., isolated from a salt lake on the coast of the East Sea in Korea.</title>
        <authorList>
            <person name="Yoon J.H."/>
            <person name="Kang K.H."/>
            <person name="Park Y.H."/>
        </authorList>
    </citation>
    <scope>NUCLEOTIDE SEQUENCE [LARGE SCALE GENOMIC DNA]</scope>
    <source>
        <strain evidence="13 14">HSL-3</strain>
    </source>
</reference>
<dbReference type="SUPFAM" id="SSF51366">
    <property type="entry name" value="Ribulose-phoshate binding barrel"/>
    <property type="match status" value="1"/>
</dbReference>
<dbReference type="STRING" id="192814.GCA_900166575_03399"/>
<dbReference type="GO" id="GO:0000105">
    <property type="term" value="P:L-histidine biosynthetic process"/>
    <property type="evidence" value="ECO:0007669"/>
    <property type="project" value="UniProtKB-UniRule"/>
</dbReference>
<dbReference type="GO" id="GO:0000107">
    <property type="term" value="F:imidazoleglycerol-phosphate synthase activity"/>
    <property type="evidence" value="ECO:0007669"/>
    <property type="project" value="UniProtKB-UniRule"/>
</dbReference>
<dbReference type="PANTHER" id="PTHR21235">
    <property type="entry name" value="IMIDAZOLE GLYCEROL PHOSPHATE SYNTHASE SUBUNIT HISF/H IGP SYNTHASE SUBUNIT HISF/H"/>
    <property type="match status" value="1"/>
</dbReference>
<dbReference type="Pfam" id="PF00977">
    <property type="entry name" value="His_biosynth"/>
    <property type="match status" value="1"/>
</dbReference>
<comment type="catalytic activity">
    <reaction evidence="10 11">
        <text>5-[(5-phospho-1-deoxy-D-ribulos-1-ylimino)methylamino]-1-(5-phospho-beta-D-ribosyl)imidazole-4-carboxamide + L-glutamine = D-erythro-1-(imidazol-4-yl)glycerol 3-phosphate + 5-amino-1-(5-phospho-beta-D-ribosyl)imidazole-4-carboxamide + L-glutamate + H(+)</text>
        <dbReference type="Rhea" id="RHEA:24793"/>
        <dbReference type="ChEBI" id="CHEBI:15378"/>
        <dbReference type="ChEBI" id="CHEBI:29985"/>
        <dbReference type="ChEBI" id="CHEBI:58278"/>
        <dbReference type="ChEBI" id="CHEBI:58359"/>
        <dbReference type="ChEBI" id="CHEBI:58475"/>
        <dbReference type="ChEBI" id="CHEBI:58525"/>
        <dbReference type="EC" id="4.3.2.10"/>
    </reaction>
</comment>
<dbReference type="AlphaFoldDB" id="A0A4Z0GY84"/>
<accession>A0A4Z0GY84</accession>
<dbReference type="InterPro" id="IPR006062">
    <property type="entry name" value="His_biosynth"/>
</dbReference>
<keyword evidence="6 11" id="KW-0028">Amino-acid biosynthesis</keyword>
<evidence type="ECO:0000256" key="6">
    <source>
        <dbReference type="ARBA" id="ARBA00022605"/>
    </source>
</evidence>
<evidence type="ECO:0000256" key="2">
    <source>
        <dbReference type="ARBA" id="ARBA00005091"/>
    </source>
</evidence>
<evidence type="ECO:0000256" key="9">
    <source>
        <dbReference type="ARBA" id="ARBA00025475"/>
    </source>
</evidence>
<dbReference type="EC" id="4.3.2.10" evidence="11"/>
<dbReference type="PANTHER" id="PTHR21235:SF2">
    <property type="entry name" value="IMIDAZOLE GLYCEROL PHOSPHATE SYNTHASE HISHF"/>
    <property type="match status" value="1"/>
</dbReference>
<dbReference type="EMBL" id="SRJC01000003">
    <property type="protein sequence ID" value="TGB02306.1"/>
    <property type="molecule type" value="Genomic_DNA"/>
</dbReference>
<keyword evidence="8 11" id="KW-0456">Lyase</keyword>
<evidence type="ECO:0000256" key="1">
    <source>
        <dbReference type="ARBA" id="ARBA00004496"/>
    </source>
</evidence>
<dbReference type="Proteomes" id="UP000297982">
    <property type="component" value="Unassembled WGS sequence"/>
</dbReference>
<feature type="active site" evidence="11">
    <location>
        <position position="130"/>
    </location>
</feature>
<sequence length="252" mass="27491">MLSKRIIPCLDVKEGRVVKGIQFVEIRDAGDPVELAKIYDEQGADELVFLDISATHEGNKTMIDVVRKVASELAIPFTVGGGIRTLEDMKVTLRNGADKVSLNSAAVNRPELITEGADYFGSQCIVVAIDARYDEEKGTWVVYTHGGRKPTEWTVVEWAQEAQRLGAGEILLTSMNQDGEKTGFDLPLLEAVQEVVSVPVIASGGAGSSEHFYDVFTKVDADAALAASIFHYKETSVENVKNYLKEKGVVVR</sequence>
<comment type="caution">
    <text evidence="13">The sequence shown here is derived from an EMBL/GenBank/DDBJ whole genome shotgun (WGS) entry which is preliminary data.</text>
</comment>
<dbReference type="Gene3D" id="3.20.20.70">
    <property type="entry name" value="Aldolase class I"/>
    <property type="match status" value="1"/>
</dbReference>
<comment type="function">
    <text evidence="9 11">IGPS catalyzes the conversion of PRFAR and glutamine to IGP, AICAR and glutamate. The HisF subunit catalyzes the cyclization activity that produces IGP and AICAR from PRFAR using the ammonia provided by the HisH subunit.</text>
</comment>
<evidence type="ECO:0000256" key="8">
    <source>
        <dbReference type="ARBA" id="ARBA00023239"/>
    </source>
</evidence>
<organism evidence="13 14">
    <name type="scientific">Halobacillus salinus</name>
    <dbReference type="NCBI Taxonomy" id="192814"/>
    <lineage>
        <taxon>Bacteria</taxon>
        <taxon>Bacillati</taxon>
        <taxon>Bacillota</taxon>
        <taxon>Bacilli</taxon>
        <taxon>Bacillales</taxon>
        <taxon>Bacillaceae</taxon>
        <taxon>Halobacillus</taxon>
    </lineage>
</organism>
<gene>
    <name evidence="11 13" type="primary">hisF</name>
    <name evidence="13" type="ORF">E4663_13260</name>
</gene>
<comment type="pathway">
    <text evidence="2 11">Amino-acid biosynthesis; L-histidine biosynthesis; L-histidine from 5-phospho-alpha-D-ribose 1-diphosphate: step 5/9.</text>
</comment>
<comment type="subcellular location">
    <subcellularLocation>
        <location evidence="1 11">Cytoplasm</location>
    </subcellularLocation>
</comment>
<evidence type="ECO:0000256" key="5">
    <source>
        <dbReference type="ARBA" id="ARBA00022490"/>
    </source>
</evidence>
<feature type="active site" evidence="11">
    <location>
        <position position="11"/>
    </location>
</feature>
<evidence type="ECO:0000256" key="3">
    <source>
        <dbReference type="ARBA" id="ARBA00009667"/>
    </source>
</evidence>
<dbReference type="HAMAP" id="MF_01013">
    <property type="entry name" value="HisF"/>
    <property type="match status" value="1"/>
</dbReference>
<dbReference type="UniPathway" id="UPA00031">
    <property type="reaction ID" value="UER00010"/>
</dbReference>
<dbReference type="InterPro" id="IPR013785">
    <property type="entry name" value="Aldolase_TIM"/>
</dbReference>
<name>A0A4Z0GY84_9BACI</name>
<dbReference type="RefSeq" id="WP_135327961.1">
    <property type="nucleotide sequence ID" value="NZ_SRJC01000003.1"/>
</dbReference>
<keyword evidence="14" id="KW-1185">Reference proteome</keyword>
<evidence type="ECO:0000256" key="12">
    <source>
        <dbReference type="RuleBase" id="RU003657"/>
    </source>
</evidence>
<dbReference type="InterPro" id="IPR050064">
    <property type="entry name" value="IGPS_HisA/HisF"/>
</dbReference>
<evidence type="ECO:0000256" key="7">
    <source>
        <dbReference type="ARBA" id="ARBA00023102"/>
    </source>
</evidence>
<dbReference type="InterPro" id="IPR004651">
    <property type="entry name" value="HisF"/>
</dbReference>
<proteinExistence type="inferred from homology"/>
<dbReference type="FunFam" id="3.20.20.70:FF:000006">
    <property type="entry name" value="Imidazole glycerol phosphate synthase subunit HisF"/>
    <property type="match status" value="1"/>
</dbReference>
<keyword evidence="7 11" id="KW-0368">Histidine biosynthesis</keyword>
<protein>
    <recommendedName>
        <fullName evidence="11">Imidazole glycerol phosphate synthase subunit HisF</fullName>
        <ecNumber evidence="11">4.3.2.10</ecNumber>
    </recommendedName>
    <alternativeName>
        <fullName evidence="11">IGP synthase cyclase subunit</fullName>
    </alternativeName>
    <alternativeName>
        <fullName evidence="11">IGP synthase subunit HisF</fullName>
    </alternativeName>
    <alternativeName>
        <fullName evidence="11">ImGP synthase subunit HisF</fullName>
        <shortName evidence="11">IGPS subunit HisF</shortName>
    </alternativeName>
</protein>
<dbReference type="GO" id="GO:0005737">
    <property type="term" value="C:cytoplasm"/>
    <property type="evidence" value="ECO:0007669"/>
    <property type="project" value="UniProtKB-SubCell"/>
</dbReference>
<keyword evidence="5 11" id="KW-0963">Cytoplasm</keyword>
<dbReference type="InterPro" id="IPR011060">
    <property type="entry name" value="RibuloseP-bd_barrel"/>
</dbReference>
<evidence type="ECO:0000256" key="11">
    <source>
        <dbReference type="HAMAP-Rule" id="MF_01013"/>
    </source>
</evidence>
<comment type="similarity">
    <text evidence="3 11 12">Belongs to the HisA/HisF family.</text>
</comment>
<comment type="subunit">
    <text evidence="4 11">Heterodimer of HisH and HisF.</text>
</comment>